<dbReference type="Gene3D" id="1.10.10.10">
    <property type="entry name" value="Winged helix-like DNA-binding domain superfamily/Winged helix DNA-binding domain"/>
    <property type="match status" value="1"/>
</dbReference>
<sequence length="301" mass="32764">MERPSIRQLEYFVAVAEHLNFREAAASCHVTQPALSTQLQQLEALLGVQLFERDTRRVVATAAGVALAREAHAVLQATDRLLDAARASGKPLTGRLRMGAIPTVAPYILPLVVKAVRSQYPELILLLTEDQTDRLVASLHAGDLDILLLALDVDLHGATEKQLFSDPFVLACHKDHPLASKDALEESDLDGQTVLLLEDGHCLRSHALPICKASGMVEYADFRATSLGTLLQMVTSGIGITLIPEMAVEQEQQRNPDVVFRPFDEGGPSRRIGLSWRKSSARTAEFEALGETIQGAFLATS</sequence>
<dbReference type="OrthoDB" id="9803735at2"/>
<accession>A0A518EP87</accession>
<dbReference type="SUPFAM" id="SSF53850">
    <property type="entry name" value="Periplasmic binding protein-like II"/>
    <property type="match status" value="1"/>
</dbReference>
<dbReference type="FunFam" id="1.10.10.10:FF:000001">
    <property type="entry name" value="LysR family transcriptional regulator"/>
    <property type="match status" value="1"/>
</dbReference>
<dbReference type="InterPro" id="IPR005119">
    <property type="entry name" value="LysR_subst-bd"/>
</dbReference>
<dbReference type="PANTHER" id="PTHR30346">
    <property type="entry name" value="TRANSCRIPTIONAL DUAL REGULATOR HCAR-RELATED"/>
    <property type="match status" value="1"/>
</dbReference>
<dbReference type="PRINTS" id="PR00039">
    <property type="entry name" value="HTHLYSR"/>
</dbReference>
<dbReference type="GO" id="GO:0003677">
    <property type="term" value="F:DNA binding"/>
    <property type="evidence" value="ECO:0007669"/>
    <property type="project" value="UniProtKB-KW"/>
</dbReference>
<dbReference type="Pfam" id="PF00126">
    <property type="entry name" value="HTH_1"/>
    <property type="match status" value="1"/>
</dbReference>
<feature type="domain" description="HTH lysR-type" evidence="6">
    <location>
        <begin position="4"/>
        <end position="61"/>
    </location>
</feature>
<keyword evidence="2" id="KW-0805">Transcription regulation</keyword>
<keyword evidence="3" id="KW-0238">DNA-binding</keyword>
<dbReference type="RefSeq" id="WP_145195600.1">
    <property type="nucleotide sequence ID" value="NZ_CP036434.1"/>
</dbReference>
<evidence type="ECO:0000256" key="1">
    <source>
        <dbReference type="ARBA" id="ARBA00009437"/>
    </source>
</evidence>
<dbReference type="Pfam" id="PF03466">
    <property type="entry name" value="LysR_substrate"/>
    <property type="match status" value="1"/>
</dbReference>
<dbReference type="InterPro" id="IPR036390">
    <property type="entry name" value="WH_DNA-bd_sf"/>
</dbReference>
<gene>
    <name evidence="7" type="primary">oxyR</name>
    <name evidence="7" type="ORF">Poly30_14070</name>
</gene>
<dbReference type="InterPro" id="IPR036388">
    <property type="entry name" value="WH-like_DNA-bd_sf"/>
</dbReference>
<dbReference type="GO" id="GO:0032993">
    <property type="term" value="C:protein-DNA complex"/>
    <property type="evidence" value="ECO:0007669"/>
    <property type="project" value="TreeGrafter"/>
</dbReference>
<protein>
    <submittedName>
        <fullName evidence="7">Hydrogen peroxide-inducible genes activator</fullName>
    </submittedName>
</protein>
<dbReference type="AlphaFoldDB" id="A0A518EP87"/>
<dbReference type="InterPro" id="IPR000847">
    <property type="entry name" value="LysR_HTH_N"/>
</dbReference>
<dbReference type="PANTHER" id="PTHR30346:SF26">
    <property type="entry name" value="HYDROGEN PEROXIDE-INDUCIBLE GENES ACTIVATOR"/>
    <property type="match status" value="1"/>
</dbReference>
<dbReference type="Gene3D" id="3.40.190.10">
    <property type="entry name" value="Periplasmic binding protein-like II"/>
    <property type="match status" value="2"/>
</dbReference>
<evidence type="ECO:0000313" key="7">
    <source>
        <dbReference type="EMBL" id="QDV05904.1"/>
    </source>
</evidence>
<dbReference type="CDD" id="cd08411">
    <property type="entry name" value="PBP2_OxyR"/>
    <property type="match status" value="1"/>
</dbReference>
<name>A0A518EP87_9BACT</name>
<comment type="similarity">
    <text evidence="1">Belongs to the LysR transcriptional regulatory family.</text>
</comment>
<dbReference type="GO" id="GO:0003700">
    <property type="term" value="F:DNA-binding transcription factor activity"/>
    <property type="evidence" value="ECO:0007669"/>
    <property type="project" value="InterPro"/>
</dbReference>
<organism evidence="7 8">
    <name type="scientific">Saltatorellus ferox</name>
    <dbReference type="NCBI Taxonomy" id="2528018"/>
    <lineage>
        <taxon>Bacteria</taxon>
        <taxon>Pseudomonadati</taxon>
        <taxon>Planctomycetota</taxon>
        <taxon>Planctomycetia</taxon>
        <taxon>Planctomycetia incertae sedis</taxon>
        <taxon>Saltatorellus</taxon>
    </lineage>
</organism>
<keyword evidence="4" id="KW-0010">Activator</keyword>
<evidence type="ECO:0000256" key="3">
    <source>
        <dbReference type="ARBA" id="ARBA00023125"/>
    </source>
</evidence>
<reference evidence="7 8" key="1">
    <citation type="submission" date="2019-02" db="EMBL/GenBank/DDBJ databases">
        <title>Deep-cultivation of Planctomycetes and their phenomic and genomic characterization uncovers novel biology.</title>
        <authorList>
            <person name="Wiegand S."/>
            <person name="Jogler M."/>
            <person name="Boedeker C."/>
            <person name="Pinto D."/>
            <person name="Vollmers J."/>
            <person name="Rivas-Marin E."/>
            <person name="Kohn T."/>
            <person name="Peeters S.H."/>
            <person name="Heuer A."/>
            <person name="Rast P."/>
            <person name="Oberbeckmann S."/>
            <person name="Bunk B."/>
            <person name="Jeske O."/>
            <person name="Meyerdierks A."/>
            <person name="Storesund J.E."/>
            <person name="Kallscheuer N."/>
            <person name="Luecker S."/>
            <person name="Lage O.M."/>
            <person name="Pohl T."/>
            <person name="Merkel B.J."/>
            <person name="Hornburger P."/>
            <person name="Mueller R.-W."/>
            <person name="Bruemmer F."/>
            <person name="Labrenz M."/>
            <person name="Spormann A.M."/>
            <person name="Op den Camp H."/>
            <person name="Overmann J."/>
            <person name="Amann R."/>
            <person name="Jetten M.S.M."/>
            <person name="Mascher T."/>
            <person name="Medema M.H."/>
            <person name="Devos D.P."/>
            <person name="Kaster A.-K."/>
            <person name="Ovreas L."/>
            <person name="Rohde M."/>
            <person name="Galperin M.Y."/>
            <person name="Jogler C."/>
        </authorList>
    </citation>
    <scope>NUCLEOTIDE SEQUENCE [LARGE SCALE GENOMIC DNA]</scope>
    <source>
        <strain evidence="7 8">Poly30</strain>
    </source>
</reference>
<evidence type="ECO:0000256" key="5">
    <source>
        <dbReference type="ARBA" id="ARBA00023163"/>
    </source>
</evidence>
<evidence type="ECO:0000256" key="2">
    <source>
        <dbReference type="ARBA" id="ARBA00023015"/>
    </source>
</evidence>
<dbReference type="SUPFAM" id="SSF46785">
    <property type="entry name" value="Winged helix' DNA-binding domain"/>
    <property type="match status" value="1"/>
</dbReference>
<dbReference type="EMBL" id="CP036434">
    <property type="protein sequence ID" value="QDV05904.1"/>
    <property type="molecule type" value="Genomic_DNA"/>
</dbReference>
<evidence type="ECO:0000256" key="4">
    <source>
        <dbReference type="ARBA" id="ARBA00023159"/>
    </source>
</evidence>
<evidence type="ECO:0000313" key="8">
    <source>
        <dbReference type="Proteomes" id="UP000320390"/>
    </source>
</evidence>
<keyword evidence="8" id="KW-1185">Reference proteome</keyword>
<proteinExistence type="inferred from homology"/>
<evidence type="ECO:0000259" key="6">
    <source>
        <dbReference type="PROSITE" id="PS50931"/>
    </source>
</evidence>
<dbReference type="Proteomes" id="UP000320390">
    <property type="component" value="Chromosome"/>
</dbReference>
<dbReference type="PROSITE" id="PS50931">
    <property type="entry name" value="HTH_LYSR"/>
    <property type="match status" value="1"/>
</dbReference>
<keyword evidence="5" id="KW-0804">Transcription</keyword>